<reference evidence="3 4" key="1">
    <citation type="submission" date="2019-04" db="EMBL/GenBank/DDBJ databases">
        <title>Streptomyces piniterrae sp. nov., a heliquinomycin-producing actinomycete isolated from rhizosphere soil of Pinus yunnanensis.</title>
        <authorList>
            <person name="Zhuang X."/>
            <person name="Zhao J."/>
        </authorList>
    </citation>
    <scope>NUCLEOTIDE SEQUENCE [LARGE SCALE GENOMIC DNA]</scope>
    <source>
        <strain evidence="4">jys28</strain>
    </source>
</reference>
<keyword evidence="1" id="KW-0808">Transferase</keyword>
<dbReference type="InterPro" id="IPR003594">
    <property type="entry name" value="HATPase_dom"/>
</dbReference>
<comment type="caution">
    <text evidence="3">The sequence shown here is derived from an EMBL/GenBank/DDBJ whole genome shotgun (WGS) entry which is preliminary data.</text>
</comment>
<dbReference type="OrthoDB" id="4201486at2"/>
<name>A0A4U0MUB1_9ACTN</name>
<dbReference type="Pfam" id="PF13581">
    <property type="entry name" value="HATPase_c_2"/>
    <property type="match status" value="1"/>
</dbReference>
<dbReference type="CDD" id="cd16936">
    <property type="entry name" value="HATPase_RsbW-like"/>
    <property type="match status" value="1"/>
</dbReference>
<keyword evidence="3" id="KW-0547">Nucleotide-binding</keyword>
<dbReference type="Proteomes" id="UP000308697">
    <property type="component" value="Unassembled WGS sequence"/>
</dbReference>
<feature type="domain" description="Histidine kinase/HSP90-like ATPase" evidence="2">
    <location>
        <begin position="29"/>
        <end position="149"/>
    </location>
</feature>
<keyword evidence="4" id="KW-1185">Reference proteome</keyword>
<organism evidence="3 4">
    <name type="scientific">Streptomyces piniterrae</name>
    <dbReference type="NCBI Taxonomy" id="2571125"/>
    <lineage>
        <taxon>Bacteria</taxon>
        <taxon>Bacillati</taxon>
        <taxon>Actinomycetota</taxon>
        <taxon>Actinomycetes</taxon>
        <taxon>Kitasatosporales</taxon>
        <taxon>Streptomycetaceae</taxon>
        <taxon>Streptomyces</taxon>
    </lineage>
</organism>
<keyword evidence="1" id="KW-0723">Serine/threonine-protein kinase</keyword>
<sequence length="161" mass="17168">MTVVAEIAVPPDVEVACASLELQAFLPAAARTRAFTKESLRRWGEGEELIEAAVLVVSELVTNAIRHGAADLLPAECGRGQRGPEPHFTLRLALRPDVLHIEVYDGSAILPVQRTPGRDDDCGRGLLIIAALAESWTCGLDPDGGKWVRAALSRVPEALAG</sequence>
<gene>
    <name evidence="3" type="ORF">FCH28_29960</name>
</gene>
<dbReference type="GO" id="GO:0004674">
    <property type="term" value="F:protein serine/threonine kinase activity"/>
    <property type="evidence" value="ECO:0007669"/>
    <property type="project" value="UniProtKB-KW"/>
</dbReference>
<dbReference type="InterPro" id="IPR036890">
    <property type="entry name" value="HATPase_C_sf"/>
</dbReference>
<dbReference type="SUPFAM" id="SSF55874">
    <property type="entry name" value="ATPase domain of HSP90 chaperone/DNA topoisomerase II/histidine kinase"/>
    <property type="match status" value="1"/>
</dbReference>
<keyword evidence="3" id="KW-0067">ATP-binding</keyword>
<evidence type="ECO:0000313" key="3">
    <source>
        <dbReference type="EMBL" id="TJZ44559.1"/>
    </source>
</evidence>
<protein>
    <submittedName>
        <fullName evidence="3">ATP-binding protein</fullName>
    </submittedName>
</protein>
<evidence type="ECO:0000313" key="4">
    <source>
        <dbReference type="Proteomes" id="UP000308697"/>
    </source>
</evidence>
<dbReference type="EMBL" id="SUMB01000012">
    <property type="protein sequence ID" value="TJZ44559.1"/>
    <property type="molecule type" value="Genomic_DNA"/>
</dbReference>
<dbReference type="RefSeq" id="WP_136743318.1">
    <property type="nucleotide sequence ID" value="NZ_SUMB01000012.1"/>
</dbReference>
<dbReference type="AlphaFoldDB" id="A0A4U0MUB1"/>
<dbReference type="Gene3D" id="3.30.565.10">
    <property type="entry name" value="Histidine kinase-like ATPase, C-terminal domain"/>
    <property type="match status" value="1"/>
</dbReference>
<dbReference type="PANTHER" id="PTHR35526">
    <property type="entry name" value="ANTI-SIGMA-F FACTOR RSBW-RELATED"/>
    <property type="match status" value="1"/>
</dbReference>
<dbReference type="GO" id="GO:0005524">
    <property type="term" value="F:ATP binding"/>
    <property type="evidence" value="ECO:0007669"/>
    <property type="project" value="UniProtKB-KW"/>
</dbReference>
<dbReference type="PANTHER" id="PTHR35526:SF3">
    <property type="entry name" value="ANTI-SIGMA-F FACTOR RSBW"/>
    <property type="match status" value="1"/>
</dbReference>
<keyword evidence="1" id="KW-0418">Kinase</keyword>
<evidence type="ECO:0000259" key="2">
    <source>
        <dbReference type="Pfam" id="PF13581"/>
    </source>
</evidence>
<dbReference type="InterPro" id="IPR050267">
    <property type="entry name" value="Anti-sigma-factor_SerPK"/>
</dbReference>
<proteinExistence type="predicted"/>
<evidence type="ECO:0000256" key="1">
    <source>
        <dbReference type="ARBA" id="ARBA00022527"/>
    </source>
</evidence>
<accession>A0A4U0MUB1</accession>